<protein>
    <submittedName>
        <fullName evidence="2">Helix-turn-helix domain-containing protein</fullName>
    </submittedName>
</protein>
<reference evidence="2 3" key="1">
    <citation type="submission" date="2020-03" db="EMBL/GenBank/DDBJ databases">
        <title>WGS of actinomycetes isolated from Thailand.</title>
        <authorList>
            <person name="Thawai C."/>
        </authorList>
    </citation>
    <scope>NUCLEOTIDE SEQUENCE [LARGE SCALE GENOMIC DNA]</scope>
    <source>
        <strain evidence="2 3">PLAI 1-29</strain>
    </source>
</reference>
<proteinExistence type="predicted"/>
<dbReference type="InterPro" id="IPR010982">
    <property type="entry name" value="Lambda_DNA-bd_dom_sf"/>
</dbReference>
<dbReference type="PANTHER" id="PTHR35010">
    <property type="entry name" value="BLL4672 PROTEIN-RELATED"/>
    <property type="match status" value="1"/>
</dbReference>
<accession>A0ABX1BR95</accession>
<gene>
    <name evidence="2" type="ORF">HCK00_06590</name>
</gene>
<dbReference type="Gene3D" id="1.10.260.40">
    <property type="entry name" value="lambda repressor-like DNA-binding domains"/>
    <property type="match status" value="1"/>
</dbReference>
<evidence type="ECO:0000313" key="2">
    <source>
        <dbReference type="EMBL" id="NJQ00211.1"/>
    </source>
</evidence>
<sequence>MESSALAHFLRARRESLQPEDLGLPRGERRRTAGLRREEVAATVGMSTDYYSRLERGDGHQPSEQMLAALARGLRLSLAERDHLFQMAGYGKPQRMARTDHVDAGLMRIVDRLVDTPATVVNALGETLLQTPLGTALLGDQTRFQGLSRSSIYRWFTDPDEQRVYRPRDRDRHARILVSHLRHELTHGLRRSRAAEIVQALTGNSSDFDRLWQEHPVGWRYSEQKILVHPEVGELHLHCQTLLDPEQTQTLLVFTAAPGSESHDKLQLLAVIGAQKLNTPSRQNL</sequence>
<dbReference type="Gene3D" id="3.30.450.180">
    <property type="match status" value="1"/>
</dbReference>
<comment type="caution">
    <text evidence="2">The sequence shown here is derived from an EMBL/GenBank/DDBJ whole genome shotgun (WGS) entry which is preliminary data.</text>
</comment>
<organism evidence="2 3">
    <name type="scientific">Streptomyces zingiberis</name>
    <dbReference type="NCBI Taxonomy" id="2053010"/>
    <lineage>
        <taxon>Bacteria</taxon>
        <taxon>Bacillati</taxon>
        <taxon>Actinomycetota</taxon>
        <taxon>Actinomycetes</taxon>
        <taxon>Kitasatosporales</taxon>
        <taxon>Streptomycetaceae</taxon>
        <taxon>Streptomyces</taxon>
    </lineage>
</organism>
<dbReference type="CDD" id="cd00093">
    <property type="entry name" value="HTH_XRE"/>
    <property type="match status" value="1"/>
</dbReference>
<dbReference type="PROSITE" id="PS50943">
    <property type="entry name" value="HTH_CROC1"/>
    <property type="match status" value="1"/>
</dbReference>
<dbReference type="SUPFAM" id="SSF47413">
    <property type="entry name" value="lambda repressor-like DNA-binding domains"/>
    <property type="match status" value="1"/>
</dbReference>
<dbReference type="Pfam" id="PF13560">
    <property type="entry name" value="HTH_31"/>
    <property type="match status" value="1"/>
</dbReference>
<dbReference type="PANTHER" id="PTHR35010:SF2">
    <property type="entry name" value="BLL4672 PROTEIN"/>
    <property type="match status" value="1"/>
</dbReference>
<evidence type="ECO:0000313" key="3">
    <source>
        <dbReference type="Proteomes" id="UP000695264"/>
    </source>
</evidence>
<dbReference type="InterPro" id="IPR001387">
    <property type="entry name" value="Cro/C1-type_HTH"/>
</dbReference>
<feature type="domain" description="HTH cro/C1-type" evidence="1">
    <location>
        <begin position="28"/>
        <end position="81"/>
    </location>
</feature>
<dbReference type="EMBL" id="JAATEN010000004">
    <property type="protein sequence ID" value="NJQ00211.1"/>
    <property type="molecule type" value="Genomic_DNA"/>
</dbReference>
<dbReference type="RefSeq" id="WP_168100832.1">
    <property type="nucleotide sequence ID" value="NZ_JAATEN010000004.1"/>
</dbReference>
<keyword evidence="3" id="KW-1185">Reference proteome</keyword>
<evidence type="ECO:0000259" key="1">
    <source>
        <dbReference type="PROSITE" id="PS50943"/>
    </source>
</evidence>
<name>A0ABX1BR95_9ACTN</name>
<dbReference type="Proteomes" id="UP000695264">
    <property type="component" value="Unassembled WGS sequence"/>
</dbReference>
<dbReference type="Pfam" id="PF17765">
    <property type="entry name" value="MLTR_LBD"/>
    <property type="match status" value="1"/>
</dbReference>
<dbReference type="SMART" id="SM00530">
    <property type="entry name" value="HTH_XRE"/>
    <property type="match status" value="1"/>
</dbReference>
<dbReference type="InterPro" id="IPR041413">
    <property type="entry name" value="MLTR_LBD"/>
</dbReference>